<name>A0ABV8MYM5_9NEIS</name>
<keyword evidence="2" id="KW-1185">Reference proteome</keyword>
<evidence type="ECO:0000313" key="1">
    <source>
        <dbReference type="EMBL" id="MFC4161875.1"/>
    </source>
</evidence>
<sequence length="93" mass="10315">MSTPENELMEIQELITSSEQGLFPVDTVAFCVAECIIKYNDAKLLEKIPAHISSLIVGMINAYKEDGFLFSYSNVGKVDKAEFVRQLIGVLEA</sequence>
<protein>
    <submittedName>
        <fullName evidence="1">Uncharacterized protein</fullName>
    </submittedName>
</protein>
<gene>
    <name evidence="1" type="ORF">ACFOW7_21275</name>
</gene>
<reference evidence="2" key="1">
    <citation type="journal article" date="2019" name="Int. J. Syst. Evol. Microbiol.">
        <title>The Global Catalogue of Microorganisms (GCM) 10K type strain sequencing project: providing services to taxonomists for standard genome sequencing and annotation.</title>
        <authorList>
            <consortium name="The Broad Institute Genomics Platform"/>
            <consortium name="The Broad Institute Genome Sequencing Center for Infectious Disease"/>
            <person name="Wu L."/>
            <person name="Ma J."/>
        </authorList>
    </citation>
    <scope>NUCLEOTIDE SEQUENCE [LARGE SCALE GENOMIC DNA]</scope>
    <source>
        <strain evidence="2">LMG 29894</strain>
    </source>
</reference>
<evidence type="ECO:0000313" key="2">
    <source>
        <dbReference type="Proteomes" id="UP001595791"/>
    </source>
</evidence>
<organism evidence="1 2">
    <name type="scientific">Chitinimonas lacunae</name>
    <dbReference type="NCBI Taxonomy" id="1963018"/>
    <lineage>
        <taxon>Bacteria</taxon>
        <taxon>Pseudomonadati</taxon>
        <taxon>Pseudomonadota</taxon>
        <taxon>Betaproteobacteria</taxon>
        <taxon>Neisseriales</taxon>
        <taxon>Chitinibacteraceae</taxon>
        <taxon>Chitinimonas</taxon>
    </lineage>
</organism>
<accession>A0ABV8MYM5</accession>
<comment type="caution">
    <text evidence="1">The sequence shown here is derived from an EMBL/GenBank/DDBJ whole genome shotgun (WGS) entry which is preliminary data.</text>
</comment>
<proteinExistence type="predicted"/>
<dbReference type="EMBL" id="JBHSBU010000002">
    <property type="protein sequence ID" value="MFC4161875.1"/>
    <property type="molecule type" value="Genomic_DNA"/>
</dbReference>
<dbReference type="RefSeq" id="WP_378168492.1">
    <property type="nucleotide sequence ID" value="NZ_JBHSBU010000002.1"/>
</dbReference>
<dbReference type="Proteomes" id="UP001595791">
    <property type="component" value="Unassembled WGS sequence"/>
</dbReference>